<dbReference type="AlphaFoldDB" id="A0A5D0G3T9"/>
<sequence length="309" mass="36010">MNIIKVASLLITTLLIVPIITCFFGTPLDNTELLALKTVLYINLAVVVYCFVVGELTNNNSQVDKLWSIIPIVYTWVITDFGNYSPRLILMSVLVTIWGLRLTYNFSRHGAFTIKFWEGVEDYRWQVLRDKPEFQPKWKWTLFNLFFISGYQNILILLFTLPVLVALQFNNTPLGILDYLAAGFMLFFIVYETIADQQHWRYQSKKHDMIKNGEELTGDYKKGFLDKGLWAYSRHPNYFAEQSIWVSFYLFSVSASGQWINWSIAGCLLLIVLFQGSSDFSEEISAGKYPEYTNYQKRVSRFFPMKVKK</sequence>
<feature type="transmembrane region" description="Helical" evidence="1">
    <location>
        <begin position="176"/>
        <end position="195"/>
    </location>
</feature>
<dbReference type="PANTHER" id="PTHR32251">
    <property type="entry name" value="3-OXO-5-ALPHA-STEROID 4-DEHYDROGENASE"/>
    <property type="match status" value="1"/>
</dbReference>
<feature type="transmembrane region" description="Helical" evidence="1">
    <location>
        <begin position="141"/>
        <end position="164"/>
    </location>
</feature>
<protein>
    <submittedName>
        <fullName evidence="2">DUF1295 domain-containing protein</fullName>
    </submittedName>
</protein>
<dbReference type="Gene3D" id="1.20.120.1630">
    <property type="match status" value="1"/>
</dbReference>
<dbReference type="EMBL" id="VSFC01000050">
    <property type="protein sequence ID" value="TYA53813.1"/>
    <property type="molecule type" value="Genomic_DNA"/>
</dbReference>
<dbReference type="PANTHER" id="PTHR32251:SF23">
    <property type="entry name" value="3-OXO-5-ALPHA-STEROID 4-DEHYDROGENASE (DUF1295)"/>
    <property type="match status" value="1"/>
</dbReference>
<organism evidence="2 3">
    <name type="scientific">Formosa maritima</name>
    <dbReference type="NCBI Taxonomy" id="2592046"/>
    <lineage>
        <taxon>Bacteria</taxon>
        <taxon>Pseudomonadati</taxon>
        <taxon>Bacteroidota</taxon>
        <taxon>Flavobacteriia</taxon>
        <taxon>Flavobacteriales</taxon>
        <taxon>Flavobacteriaceae</taxon>
        <taxon>Formosa</taxon>
    </lineage>
</organism>
<proteinExistence type="predicted"/>
<accession>A0A5D0G3T9</accession>
<feature type="transmembrane region" description="Helical" evidence="1">
    <location>
        <begin position="34"/>
        <end position="54"/>
    </location>
</feature>
<keyword evidence="1" id="KW-0472">Membrane</keyword>
<feature type="transmembrane region" description="Helical" evidence="1">
    <location>
        <begin position="66"/>
        <end position="82"/>
    </location>
</feature>
<feature type="transmembrane region" description="Helical" evidence="1">
    <location>
        <begin position="7"/>
        <end position="28"/>
    </location>
</feature>
<evidence type="ECO:0000256" key="1">
    <source>
        <dbReference type="SAM" id="Phobius"/>
    </source>
</evidence>
<name>A0A5D0G3T9_9FLAO</name>
<dbReference type="GO" id="GO:0016020">
    <property type="term" value="C:membrane"/>
    <property type="evidence" value="ECO:0007669"/>
    <property type="project" value="TreeGrafter"/>
</dbReference>
<evidence type="ECO:0000313" key="3">
    <source>
        <dbReference type="Proteomes" id="UP000324550"/>
    </source>
</evidence>
<dbReference type="Proteomes" id="UP000324550">
    <property type="component" value="Unassembled WGS sequence"/>
</dbReference>
<keyword evidence="1" id="KW-0812">Transmembrane</keyword>
<dbReference type="OrthoDB" id="9779233at2"/>
<reference evidence="2 3" key="1">
    <citation type="submission" date="2019-08" db="EMBL/GenBank/DDBJ databases">
        <title>Formosa sediminis sp. nov., isolated from marine sediment.</title>
        <authorList>
            <person name="Cao W.R."/>
        </authorList>
    </citation>
    <scope>NUCLEOTIDE SEQUENCE [LARGE SCALE GENOMIC DNA]</scope>
    <source>
        <strain evidence="2 3">1494</strain>
    </source>
</reference>
<evidence type="ECO:0000313" key="2">
    <source>
        <dbReference type="EMBL" id="TYA53813.1"/>
    </source>
</evidence>
<dbReference type="RefSeq" id="WP_148455624.1">
    <property type="nucleotide sequence ID" value="NZ_VSFC01000050.1"/>
</dbReference>
<dbReference type="InterPro" id="IPR010721">
    <property type="entry name" value="UstE-like"/>
</dbReference>
<dbReference type="Pfam" id="PF06966">
    <property type="entry name" value="DUF1295"/>
    <property type="match status" value="1"/>
</dbReference>
<comment type="caution">
    <text evidence="2">The sequence shown here is derived from an EMBL/GenBank/DDBJ whole genome shotgun (WGS) entry which is preliminary data.</text>
</comment>
<feature type="transmembrane region" description="Helical" evidence="1">
    <location>
        <begin position="88"/>
        <end position="106"/>
    </location>
</feature>
<keyword evidence="3" id="KW-1185">Reference proteome</keyword>
<gene>
    <name evidence="2" type="ORF">FVF61_09365</name>
</gene>
<keyword evidence="1" id="KW-1133">Transmembrane helix</keyword>